<organism evidence="4 5">
    <name type="scientific">Qipengyuania algicida</name>
    <dbReference type="NCBI Taxonomy" id="1836209"/>
    <lineage>
        <taxon>Bacteria</taxon>
        <taxon>Pseudomonadati</taxon>
        <taxon>Pseudomonadota</taxon>
        <taxon>Alphaproteobacteria</taxon>
        <taxon>Sphingomonadales</taxon>
        <taxon>Erythrobacteraceae</taxon>
        <taxon>Qipengyuania</taxon>
    </lineage>
</organism>
<reference evidence="4 5" key="1">
    <citation type="submission" date="2019-12" db="EMBL/GenBank/DDBJ databases">
        <title>Genomic-based taxomic classification of the family Erythrobacteraceae.</title>
        <authorList>
            <person name="Xu L."/>
        </authorList>
    </citation>
    <scope>NUCLEOTIDE SEQUENCE [LARGE SCALE GENOMIC DNA]</scope>
    <source>
        <strain evidence="4 5">KEMB 9005-328</strain>
    </source>
</reference>
<keyword evidence="4" id="KW-0645">Protease</keyword>
<dbReference type="InterPro" id="IPR000667">
    <property type="entry name" value="Peptidase_S13"/>
</dbReference>
<dbReference type="Pfam" id="PF02113">
    <property type="entry name" value="Peptidase_S13"/>
    <property type="match status" value="1"/>
</dbReference>
<dbReference type="RefSeq" id="WP_160753547.1">
    <property type="nucleotide sequence ID" value="NZ_WTYA01000007.1"/>
</dbReference>
<gene>
    <name evidence="4" type="primary">dacB</name>
    <name evidence="4" type="ORF">GRI58_10555</name>
</gene>
<keyword evidence="3" id="KW-0732">Signal</keyword>
<evidence type="ECO:0000313" key="4">
    <source>
        <dbReference type="EMBL" id="MXP29260.1"/>
    </source>
</evidence>
<dbReference type="OrthoDB" id="5372081at2"/>
<feature type="signal peptide" evidence="3">
    <location>
        <begin position="1"/>
        <end position="20"/>
    </location>
</feature>
<evidence type="ECO:0000256" key="2">
    <source>
        <dbReference type="ARBA" id="ARBA00022801"/>
    </source>
</evidence>
<dbReference type="Gene3D" id="3.40.710.10">
    <property type="entry name" value="DD-peptidase/beta-lactamase superfamily"/>
    <property type="match status" value="2"/>
</dbReference>
<keyword evidence="2 4" id="KW-0378">Hydrolase</keyword>
<dbReference type="InterPro" id="IPR012338">
    <property type="entry name" value="Beta-lactam/transpept-like"/>
</dbReference>
<dbReference type="PRINTS" id="PR00922">
    <property type="entry name" value="DADACBPTASE3"/>
</dbReference>
<comment type="caution">
    <text evidence="4">The sequence shown here is derived from an EMBL/GenBank/DDBJ whole genome shotgun (WGS) entry which is preliminary data.</text>
</comment>
<dbReference type="PANTHER" id="PTHR30023">
    <property type="entry name" value="D-ALANYL-D-ALANINE CARBOXYPEPTIDASE"/>
    <property type="match status" value="1"/>
</dbReference>
<protein>
    <submittedName>
        <fullName evidence="4">D-alanyl-D-alanine carboxypeptidase/D-alanyl-D-alanine-endopeptidase</fullName>
        <ecNumber evidence="4">3.4.16.4</ecNumber>
    </submittedName>
</protein>
<dbReference type="GO" id="GO:0009002">
    <property type="term" value="F:serine-type D-Ala-D-Ala carboxypeptidase activity"/>
    <property type="evidence" value="ECO:0007669"/>
    <property type="project" value="UniProtKB-EC"/>
</dbReference>
<dbReference type="AlphaFoldDB" id="A0A845AG92"/>
<evidence type="ECO:0000313" key="5">
    <source>
        <dbReference type="Proteomes" id="UP000439780"/>
    </source>
</evidence>
<comment type="similarity">
    <text evidence="1">Belongs to the peptidase S13 family.</text>
</comment>
<dbReference type="Proteomes" id="UP000439780">
    <property type="component" value="Unassembled WGS sequence"/>
</dbReference>
<proteinExistence type="inferred from homology"/>
<dbReference type="GO" id="GO:0000270">
    <property type="term" value="P:peptidoglycan metabolic process"/>
    <property type="evidence" value="ECO:0007669"/>
    <property type="project" value="TreeGrafter"/>
</dbReference>
<keyword evidence="5" id="KW-1185">Reference proteome</keyword>
<dbReference type="NCBIfam" id="TIGR00666">
    <property type="entry name" value="PBP4"/>
    <property type="match status" value="1"/>
</dbReference>
<dbReference type="EC" id="3.4.16.4" evidence="4"/>
<accession>A0A845AG92</accession>
<dbReference type="PANTHER" id="PTHR30023:SF0">
    <property type="entry name" value="PENICILLIN-SENSITIVE CARBOXYPEPTIDASE A"/>
    <property type="match status" value="1"/>
</dbReference>
<feature type="chain" id="PRO_5032290066" evidence="3">
    <location>
        <begin position="21"/>
        <end position="507"/>
    </location>
</feature>
<evidence type="ECO:0000256" key="1">
    <source>
        <dbReference type="ARBA" id="ARBA00006096"/>
    </source>
</evidence>
<keyword evidence="4" id="KW-0121">Carboxypeptidase</keyword>
<dbReference type="SUPFAM" id="SSF56601">
    <property type="entry name" value="beta-lactamase/transpeptidase-like"/>
    <property type="match status" value="1"/>
</dbReference>
<dbReference type="GO" id="GO:0006508">
    <property type="term" value="P:proteolysis"/>
    <property type="evidence" value="ECO:0007669"/>
    <property type="project" value="InterPro"/>
</dbReference>
<name>A0A845AG92_9SPHN</name>
<evidence type="ECO:0000256" key="3">
    <source>
        <dbReference type="SAM" id="SignalP"/>
    </source>
</evidence>
<dbReference type="Gene3D" id="3.50.80.20">
    <property type="entry name" value="D-Ala-D-Ala carboxypeptidase C, peptidase S13"/>
    <property type="match status" value="1"/>
</dbReference>
<dbReference type="EMBL" id="WTYA01000007">
    <property type="protein sequence ID" value="MXP29260.1"/>
    <property type="molecule type" value="Genomic_DNA"/>
</dbReference>
<sequence length="507" mass="53354">MRKLSLFAATALFALSPVFAQTSPVPSPDGPSAPIAPALPAQAQDPALLQKVQAILAAAPAGTRFGLLVETLDGKPVISIAPDQRFMPASNTKVFTTAATYARLPALQASAQGTGVRLERGSHGLNNVVIEGRGDPDLSSAADCTQDCLATLADAIAARTRHVGDIIGDDTFYPDDRWSPGMSWNNMPFTWGTGISALTLDNNEFALTVTPGAVAKLPRVAGDGYFTLQNDAQTVAGDKSDIGLWRMPGSRVLRISGTVAAGAKPDVVHLGIDDPAEYAAFRFKQLLEARGVKVRGRVLTRHRPLSPLDDPETRGDAPVPATPQLPMLAQLPAPSLAEDVHLTNKVSQNLHAELMMRRLGKIVGSGSIADGEVQLTQTLTEAGVPQGGYYFADGSGMSSYNRVTPRTTVTLLRWIVKQPWSAAWRASLPLGGEDGTLGRRFRDTPLDGKISAKTGSINASRALSGYMPGASGQTLVLSIFANDIPPKGERAAIAAMDASLLAIAAAN</sequence>